<dbReference type="EMBL" id="JBAMMX010000013">
    <property type="protein sequence ID" value="KAK6929514.1"/>
    <property type="molecule type" value="Genomic_DNA"/>
</dbReference>
<reference evidence="1 2" key="1">
    <citation type="submission" date="2023-12" db="EMBL/GenBank/DDBJ databases">
        <title>A high-quality genome assembly for Dillenia turbinata (Dilleniales).</title>
        <authorList>
            <person name="Chanderbali A."/>
        </authorList>
    </citation>
    <scope>NUCLEOTIDE SEQUENCE [LARGE SCALE GENOMIC DNA]</scope>
    <source>
        <strain evidence="1">LSX21</strain>
        <tissue evidence="1">Leaf</tissue>
    </source>
</reference>
<organism evidence="1 2">
    <name type="scientific">Dillenia turbinata</name>
    <dbReference type="NCBI Taxonomy" id="194707"/>
    <lineage>
        <taxon>Eukaryota</taxon>
        <taxon>Viridiplantae</taxon>
        <taxon>Streptophyta</taxon>
        <taxon>Embryophyta</taxon>
        <taxon>Tracheophyta</taxon>
        <taxon>Spermatophyta</taxon>
        <taxon>Magnoliopsida</taxon>
        <taxon>eudicotyledons</taxon>
        <taxon>Gunneridae</taxon>
        <taxon>Pentapetalae</taxon>
        <taxon>Dilleniales</taxon>
        <taxon>Dilleniaceae</taxon>
        <taxon>Dillenia</taxon>
    </lineage>
</organism>
<dbReference type="Proteomes" id="UP001370490">
    <property type="component" value="Unassembled WGS sequence"/>
</dbReference>
<name>A0AAN8V9W9_9MAGN</name>
<protein>
    <submittedName>
        <fullName evidence="1">Uncharacterized protein</fullName>
    </submittedName>
</protein>
<accession>A0AAN8V9W9</accession>
<keyword evidence="2" id="KW-1185">Reference proteome</keyword>
<evidence type="ECO:0000313" key="2">
    <source>
        <dbReference type="Proteomes" id="UP001370490"/>
    </source>
</evidence>
<proteinExistence type="predicted"/>
<evidence type="ECO:0000313" key="1">
    <source>
        <dbReference type="EMBL" id="KAK6929514.1"/>
    </source>
</evidence>
<sequence>MAICCRFSPNSRRSEQAIGRYRSVIRQPVVPSDNPEADDMALVVKDLEPLRAGIGGKARDDVDLSEGTHVAVSEDDVAALEEVLVGLGVVEPADDGPDGGDGGVYGLHDDGAALVGTHHVVVVTCYAVRDR</sequence>
<comment type="caution">
    <text evidence="1">The sequence shown here is derived from an EMBL/GenBank/DDBJ whole genome shotgun (WGS) entry which is preliminary data.</text>
</comment>
<dbReference type="AlphaFoldDB" id="A0AAN8V9W9"/>
<gene>
    <name evidence="1" type="ORF">RJ641_005719</name>
</gene>